<dbReference type="InterPro" id="IPR017853">
    <property type="entry name" value="GH"/>
</dbReference>
<dbReference type="OrthoDB" id="1293114at2759"/>
<evidence type="ECO:0000256" key="10">
    <source>
        <dbReference type="ARBA" id="ARBA00038929"/>
    </source>
</evidence>
<keyword evidence="7" id="KW-0325">Glycoprotein</keyword>
<keyword evidence="4" id="KW-0964">Secreted</keyword>
<proteinExistence type="inferred from homology"/>
<dbReference type="HOGENOM" id="CLU_028820_2_0_1"/>
<evidence type="ECO:0000256" key="7">
    <source>
        <dbReference type="ARBA" id="ARBA00023180"/>
    </source>
</evidence>
<dbReference type="GO" id="GO:0005975">
    <property type="term" value="P:carbohydrate metabolic process"/>
    <property type="evidence" value="ECO:0007669"/>
    <property type="project" value="InterPro"/>
</dbReference>
<dbReference type="PANTHER" id="PTHR16631">
    <property type="entry name" value="GLUCAN 1,3-BETA-GLUCOSIDASE"/>
    <property type="match status" value="1"/>
</dbReference>
<accession>R0K0L3</accession>
<dbReference type="GO" id="GO:0071555">
    <property type="term" value="P:cell wall organization"/>
    <property type="evidence" value="ECO:0007669"/>
    <property type="project" value="TreeGrafter"/>
</dbReference>
<dbReference type="Gene3D" id="3.20.20.80">
    <property type="entry name" value="Glycosidases"/>
    <property type="match status" value="1"/>
</dbReference>
<reference evidence="13 14" key="1">
    <citation type="journal article" date="2012" name="PLoS Pathog.">
        <title>Diverse lifestyles and strategies of plant pathogenesis encoded in the genomes of eighteen Dothideomycetes fungi.</title>
        <authorList>
            <person name="Ohm R.A."/>
            <person name="Feau N."/>
            <person name="Henrissat B."/>
            <person name="Schoch C.L."/>
            <person name="Horwitz B.A."/>
            <person name="Barry K.W."/>
            <person name="Condon B.J."/>
            <person name="Copeland A.C."/>
            <person name="Dhillon B."/>
            <person name="Glaser F."/>
            <person name="Hesse C.N."/>
            <person name="Kosti I."/>
            <person name="LaButti K."/>
            <person name="Lindquist E.A."/>
            <person name="Lucas S."/>
            <person name="Salamov A.A."/>
            <person name="Bradshaw R.E."/>
            <person name="Ciuffetti L."/>
            <person name="Hamelin R.C."/>
            <person name="Kema G.H.J."/>
            <person name="Lawrence C."/>
            <person name="Scott J.A."/>
            <person name="Spatafora J.W."/>
            <person name="Turgeon B.G."/>
            <person name="de Wit P.J.G.M."/>
            <person name="Zhong S."/>
            <person name="Goodwin S.B."/>
            <person name="Grigoriev I.V."/>
        </authorList>
    </citation>
    <scope>NUCLEOTIDE SEQUENCE [LARGE SCALE GENOMIC DNA]</scope>
    <source>
        <strain evidence="14">28A</strain>
    </source>
</reference>
<dbReference type="InterPro" id="IPR000490">
    <property type="entry name" value="Glyco_hydro_17"/>
</dbReference>
<keyword evidence="14" id="KW-1185">Reference proteome</keyword>
<evidence type="ECO:0000256" key="8">
    <source>
        <dbReference type="ARBA" id="ARBA00023295"/>
    </source>
</evidence>
<dbReference type="RefSeq" id="XP_008030036.1">
    <property type="nucleotide sequence ID" value="XM_008031845.1"/>
</dbReference>
<evidence type="ECO:0000256" key="6">
    <source>
        <dbReference type="ARBA" id="ARBA00022801"/>
    </source>
</evidence>
<evidence type="ECO:0000256" key="5">
    <source>
        <dbReference type="ARBA" id="ARBA00022729"/>
    </source>
</evidence>
<comment type="similarity">
    <text evidence="2 12">Belongs to the glycosyl hydrolase 17 family.</text>
</comment>
<evidence type="ECO:0000313" key="14">
    <source>
        <dbReference type="Proteomes" id="UP000016935"/>
    </source>
</evidence>
<dbReference type="Proteomes" id="UP000016935">
    <property type="component" value="Unassembled WGS sequence"/>
</dbReference>
<evidence type="ECO:0000256" key="1">
    <source>
        <dbReference type="ARBA" id="ARBA00004191"/>
    </source>
</evidence>
<evidence type="ECO:0000256" key="4">
    <source>
        <dbReference type="ARBA" id="ARBA00022525"/>
    </source>
</evidence>
<comment type="catalytic activity">
    <reaction evidence="9">
        <text>Successive hydrolysis of beta-D-glucose units from the non-reducing ends of (1-&gt;3)-beta-D-glucans, releasing alpha-glucose.</text>
        <dbReference type="EC" id="3.2.1.58"/>
    </reaction>
</comment>
<dbReference type="EMBL" id="KB908855">
    <property type="protein sequence ID" value="EOA81992.1"/>
    <property type="molecule type" value="Genomic_DNA"/>
</dbReference>
<keyword evidence="6 13" id="KW-0378">Hydrolase</keyword>
<dbReference type="Pfam" id="PF00332">
    <property type="entry name" value="Glyco_hydro_17"/>
    <property type="match status" value="1"/>
</dbReference>
<dbReference type="eggNOG" id="ENOG502QQE6">
    <property type="taxonomic scope" value="Eukaryota"/>
</dbReference>
<dbReference type="GeneID" id="19402641"/>
<organism evidence="13 14">
    <name type="scientific">Exserohilum turcicum (strain 28A)</name>
    <name type="common">Northern leaf blight fungus</name>
    <name type="synonym">Setosphaeria turcica</name>
    <dbReference type="NCBI Taxonomy" id="671987"/>
    <lineage>
        <taxon>Eukaryota</taxon>
        <taxon>Fungi</taxon>
        <taxon>Dikarya</taxon>
        <taxon>Ascomycota</taxon>
        <taxon>Pezizomycotina</taxon>
        <taxon>Dothideomycetes</taxon>
        <taxon>Pleosporomycetidae</taxon>
        <taxon>Pleosporales</taxon>
        <taxon>Pleosporineae</taxon>
        <taxon>Pleosporaceae</taxon>
        <taxon>Exserohilum</taxon>
    </lineage>
</organism>
<protein>
    <recommendedName>
        <fullName evidence="10">glucan 1,3-beta-glucosidase</fullName>
        <ecNumber evidence="10">3.2.1.58</ecNumber>
    </recommendedName>
    <alternativeName>
        <fullName evidence="11">Exo-1,3-beta-glucanase</fullName>
    </alternativeName>
</protein>
<evidence type="ECO:0000313" key="13">
    <source>
        <dbReference type="EMBL" id="EOA81992.1"/>
    </source>
</evidence>
<keyword evidence="3" id="KW-0134">Cell wall</keyword>
<evidence type="ECO:0000256" key="2">
    <source>
        <dbReference type="ARBA" id="ARBA00008773"/>
    </source>
</evidence>
<evidence type="ECO:0000256" key="3">
    <source>
        <dbReference type="ARBA" id="ARBA00022512"/>
    </source>
</evidence>
<dbReference type="PANTHER" id="PTHR16631:SF26">
    <property type="entry name" value="GLUCAN 1,3-BETA-GLUCOSIDASE"/>
    <property type="match status" value="1"/>
</dbReference>
<evidence type="ECO:0000256" key="12">
    <source>
        <dbReference type="RuleBase" id="RU004335"/>
    </source>
</evidence>
<dbReference type="InterPro" id="IPR050732">
    <property type="entry name" value="Beta-glucan_modifiers"/>
</dbReference>
<evidence type="ECO:0000256" key="11">
    <source>
        <dbReference type="ARBA" id="ARBA00041761"/>
    </source>
</evidence>
<dbReference type="SUPFAM" id="SSF51445">
    <property type="entry name" value="(Trans)glycosidases"/>
    <property type="match status" value="1"/>
</dbReference>
<sequence>MGFALGTKMANGQCKTQQDYEADFDAIKFQSDATMVRGYSAADCDMAKHALAAAKAKGFKVMLGIWPDVEASFKRDLAAVIAVASSYPGTLYAVTVGSETLYRRNFTGAELADKISTVKAQLPEGVKVGTADTWNRIADGTANAVLGVSDILLINAFAFWQGAARNDAPRILFDDMAQAVRRVESELKGDKDKIPEIWGGETGWPTSSDSHYEDAVGGLDNARYYYQHGYCGIVNWGYNAFYFEAFDELWKPMSVGKNGHAADETTWGAMTADRKAKFSLKC</sequence>
<name>R0K0L3_EXST2</name>
<dbReference type="GO" id="GO:0004338">
    <property type="term" value="F:glucan exo-1,3-beta-glucosidase activity"/>
    <property type="evidence" value="ECO:0007669"/>
    <property type="project" value="UniProtKB-EC"/>
</dbReference>
<keyword evidence="5" id="KW-0732">Signal</keyword>
<gene>
    <name evidence="13" type="ORF">SETTUDRAFT_23241</name>
</gene>
<dbReference type="EC" id="3.2.1.58" evidence="10"/>
<evidence type="ECO:0000256" key="9">
    <source>
        <dbReference type="ARBA" id="ARBA00036824"/>
    </source>
</evidence>
<dbReference type="STRING" id="671987.R0K0L3"/>
<dbReference type="GO" id="GO:0009277">
    <property type="term" value="C:fungal-type cell wall"/>
    <property type="evidence" value="ECO:0007669"/>
    <property type="project" value="TreeGrafter"/>
</dbReference>
<comment type="subcellular location">
    <subcellularLocation>
        <location evidence="1">Secreted</location>
        <location evidence="1">Cell wall</location>
    </subcellularLocation>
</comment>
<keyword evidence="8" id="KW-0326">Glycosidase</keyword>
<dbReference type="GO" id="GO:0042973">
    <property type="term" value="F:glucan endo-1,3-beta-D-glucosidase activity"/>
    <property type="evidence" value="ECO:0007669"/>
    <property type="project" value="TreeGrafter"/>
</dbReference>
<dbReference type="GO" id="GO:0005576">
    <property type="term" value="C:extracellular region"/>
    <property type="evidence" value="ECO:0007669"/>
    <property type="project" value="TreeGrafter"/>
</dbReference>
<dbReference type="GO" id="GO:0009986">
    <property type="term" value="C:cell surface"/>
    <property type="evidence" value="ECO:0007669"/>
    <property type="project" value="TreeGrafter"/>
</dbReference>
<reference evidence="13 14" key="2">
    <citation type="journal article" date="2013" name="PLoS Genet.">
        <title>Comparative genome structure, secondary metabolite, and effector coding capacity across Cochliobolus pathogens.</title>
        <authorList>
            <person name="Condon B.J."/>
            <person name="Leng Y."/>
            <person name="Wu D."/>
            <person name="Bushley K.E."/>
            <person name="Ohm R.A."/>
            <person name="Otillar R."/>
            <person name="Martin J."/>
            <person name="Schackwitz W."/>
            <person name="Grimwood J."/>
            <person name="MohdZainudin N."/>
            <person name="Xue C."/>
            <person name="Wang R."/>
            <person name="Manning V.A."/>
            <person name="Dhillon B."/>
            <person name="Tu Z.J."/>
            <person name="Steffenson B.J."/>
            <person name="Salamov A."/>
            <person name="Sun H."/>
            <person name="Lowry S."/>
            <person name="LaButti K."/>
            <person name="Han J."/>
            <person name="Copeland A."/>
            <person name="Lindquist E."/>
            <person name="Barry K."/>
            <person name="Schmutz J."/>
            <person name="Baker S.E."/>
            <person name="Ciuffetti L.M."/>
            <person name="Grigoriev I.V."/>
            <person name="Zhong S."/>
            <person name="Turgeon B.G."/>
        </authorList>
    </citation>
    <scope>NUCLEOTIDE SEQUENCE [LARGE SCALE GENOMIC DNA]</scope>
    <source>
        <strain evidence="14">28A</strain>
    </source>
</reference>
<dbReference type="AlphaFoldDB" id="R0K0L3"/>